<sequence length="144" mass="16172">MVTNPSRPRSQITGNAGLYYAAWQLSRRGWHVMPTVRNARGSDLIVVNEDETMFLGIQSKALSKRSAIGLGLSLNSLRSDWWIVTVSANADAPVCYVLSLDEVREIACRDKGGQQQYWLEPRDYEQAQFRDAWHRIGSSALDGT</sequence>
<dbReference type="AlphaFoldDB" id="A0A396RMT8"/>
<dbReference type="Proteomes" id="UP000266693">
    <property type="component" value="Unassembled WGS sequence"/>
</dbReference>
<accession>A0A396RMT8</accession>
<dbReference type="Gene3D" id="3.40.1350.10">
    <property type="match status" value="1"/>
</dbReference>
<evidence type="ECO:0008006" key="3">
    <source>
        <dbReference type="Google" id="ProtNLM"/>
    </source>
</evidence>
<reference evidence="1 2" key="1">
    <citation type="submission" date="2018-08" db="EMBL/GenBank/DDBJ databases">
        <title>The multiple taxonomic identification of Sphingomonas gilva.</title>
        <authorList>
            <person name="Zhu D."/>
            <person name="Zheng S."/>
        </authorList>
    </citation>
    <scope>NUCLEOTIDE SEQUENCE [LARGE SCALE GENOMIC DNA]</scope>
    <source>
        <strain evidence="1 2">ZDH117</strain>
    </source>
</reference>
<organism evidence="1 2">
    <name type="scientific">Sphingomonas gilva</name>
    <dbReference type="NCBI Taxonomy" id="2305907"/>
    <lineage>
        <taxon>Bacteria</taxon>
        <taxon>Pseudomonadati</taxon>
        <taxon>Pseudomonadota</taxon>
        <taxon>Alphaproteobacteria</taxon>
        <taxon>Sphingomonadales</taxon>
        <taxon>Sphingomonadaceae</taxon>
        <taxon>Sphingomonas</taxon>
    </lineage>
</organism>
<evidence type="ECO:0000313" key="2">
    <source>
        <dbReference type="Proteomes" id="UP000266693"/>
    </source>
</evidence>
<proteinExistence type="predicted"/>
<dbReference type="OrthoDB" id="9785826at2"/>
<dbReference type="GO" id="GO:0003676">
    <property type="term" value="F:nucleic acid binding"/>
    <property type="evidence" value="ECO:0007669"/>
    <property type="project" value="InterPro"/>
</dbReference>
<gene>
    <name evidence="1" type="ORF">D1610_15280</name>
</gene>
<evidence type="ECO:0000313" key="1">
    <source>
        <dbReference type="EMBL" id="RHW16462.1"/>
    </source>
</evidence>
<dbReference type="EMBL" id="QWLV01000009">
    <property type="protein sequence ID" value="RHW16462.1"/>
    <property type="molecule type" value="Genomic_DNA"/>
</dbReference>
<keyword evidence="2" id="KW-1185">Reference proteome</keyword>
<comment type="caution">
    <text evidence="1">The sequence shown here is derived from an EMBL/GenBank/DDBJ whole genome shotgun (WGS) entry which is preliminary data.</text>
</comment>
<protein>
    <recommendedName>
        <fullName evidence="3">PD(D/E)XK endonuclease domain-containing protein</fullName>
    </recommendedName>
</protein>
<name>A0A396RMT8_9SPHN</name>
<dbReference type="InterPro" id="IPR011856">
    <property type="entry name" value="tRNA_endonuc-like_dom_sf"/>
</dbReference>